<protein>
    <recommendedName>
        <fullName evidence="2">thioredoxin-dependent peroxiredoxin</fullName>
        <ecNumber evidence="2">1.11.1.24</ecNumber>
    </recommendedName>
    <alternativeName>
        <fullName evidence="8">Thioredoxin peroxidase</fullName>
    </alternativeName>
    <alternativeName>
        <fullName evidence="10">Thioredoxin-dependent peroxiredoxin Bcp</fullName>
    </alternativeName>
</protein>
<keyword evidence="5" id="KW-0560">Oxidoreductase</keyword>
<dbReference type="GO" id="GO:0034599">
    <property type="term" value="P:cellular response to oxidative stress"/>
    <property type="evidence" value="ECO:0007669"/>
    <property type="project" value="TreeGrafter"/>
</dbReference>
<evidence type="ECO:0000256" key="1">
    <source>
        <dbReference type="ARBA" id="ARBA00003330"/>
    </source>
</evidence>
<dbReference type="InterPro" id="IPR036249">
    <property type="entry name" value="Thioredoxin-like_sf"/>
</dbReference>
<dbReference type="PANTHER" id="PTHR42801:SF4">
    <property type="entry name" value="AHPC_TSA FAMILY PROTEIN"/>
    <property type="match status" value="1"/>
</dbReference>
<evidence type="ECO:0000259" key="13">
    <source>
        <dbReference type="PROSITE" id="PS51352"/>
    </source>
</evidence>
<dbReference type="InterPro" id="IPR000866">
    <property type="entry name" value="AhpC/TSA"/>
</dbReference>
<dbReference type="CDD" id="cd03017">
    <property type="entry name" value="PRX_BCP"/>
    <property type="match status" value="1"/>
</dbReference>
<evidence type="ECO:0000256" key="8">
    <source>
        <dbReference type="ARBA" id="ARBA00032824"/>
    </source>
</evidence>
<dbReference type="EC" id="1.11.1.24" evidence="2"/>
<evidence type="ECO:0000256" key="2">
    <source>
        <dbReference type="ARBA" id="ARBA00013017"/>
    </source>
</evidence>
<evidence type="ECO:0000313" key="14">
    <source>
        <dbReference type="EMBL" id="AQT05314.1"/>
    </source>
</evidence>
<dbReference type="PANTHER" id="PTHR42801">
    <property type="entry name" value="THIOREDOXIN-DEPENDENT PEROXIDE REDUCTASE"/>
    <property type="match status" value="1"/>
</dbReference>
<evidence type="ECO:0000256" key="10">
    <source>
        <dbReference type="ARBA" id="ARBA00042639"/>
    </source>
</evidence>
<reference evidence="14 15" key="1">
    <citation type="submission" date="2016-03" db="EMBL/GenBank/DDBJ databases">
        <title>Acetic acid bacteria sequencing.</title>
        <authorList>
            <person name="Brandt J."/>
            <person name="Jakob F."/>
            <person name="Vogel R.F."/>
        </authorList>
    </citation>
    <scope>NUCLEOTIDE SEQUENCE [LARGE SCALE GENOMIC DNA]</scope>
    <source>
        <strain evidence="14 15">TMW2.1084</strain>
    </source>
</reference>
<dbReference type="PROSITE" id="PS51352">
    <property type="entry name" value="THIOREDOXIN_2"/>
    <property type="match status" value="1"/>
</dbReference>
<sequence>MTRLVTPMRRLARLALISPMLAGSAELGADALTPAAHAALANGVTAPDFTLDGALGGKPIKFSLKEELKKGPVVLYFFPAAFTSGCTLEAHAFAEAIPTFQKLGATVVGVTAGNSERVAEFSKEECRSAFPVLADPGAKVAGLYDSQKTQGDFVLSTRTSFVITPEGRIVLSYTSGDPETHVQKTLEAVQVWRVAQPAQKKD</sequence>
<comment type="similarity">
    <text evidence="9">Belongs to the peroxiredoxin family. BCP/PrxQ subfamily.</text>
</comment>
<organism evidence="14 15">
    <name type="scientific">Acetobacter persici</name>
    <dbReference type="NCBI Taxonomy" id="1076596"/>
    <lineage>
        <taxon>Bacteria</taxon>
        <taxon>Pseudomonadati</taxon>
        <taxon>Pseudomonadota</taxon>
        <taxon>Alphaproteobacteria</taxon>
        <taxon>Acetobacterales</taxon>
        <taxon>Acetobacteraceae</taxon>
        <taxon>Acetobacter</taxon>
    </lineage>
</organism>
<dbReference type="Pfam" id="PF00578">
    <property type="entry name" value="AhpC-TSA"/>
    <property type="match status" value="1"/>
</dbReference>
<dbReference type="Gene3D" id="3.40.30.10">
    <property type="entry name" value="Glutaredoxin"/>
    <property type="match status" value="1"/>
</dbReference>
<dbReference type="GO" id="GO:0008379">
    <property type="term" value="F:thioredoxin peroxidase activity"/>
    <property type="evidence" value="ECO:0007669"/>
    <property type="project" value="TreeGrafter"/>
</dbReference>
<dbReference type="EMBL" id="CP014687">
    <property type="protein sequence ID" value="AQT05314.1"/>
    <property type="molecule type" value="Genomic_DNA"/>
</dbReference>
<accession>A0A1U9LFU4</accession>
<dbReference type="STRING" id="1076596.A0U91_11090"/>
<evidence type="ECO:0000256" key="3">
    <source>
        <dbReference type="ARBA" id="ARBA00022559"/>
    </source>
</evidence>
<evidence type="ECO:0000313" key="15">
    <source>
        <dbReference type="Proteomes" id="UP000189055"/>
    </source>
</evidence>
<dbReference type="AlphaFoldDB" id="A0A1U9LFU4"/>
<name>A0A1U9LFU4_9PROT</name>
<dbReference type="GO" id="GO:0045454">
    <property type="term" value="P:cell redox homeostasis"/>
    <property type="evidence" value="ECO:0007669"/>
    <property type="project" value="TreeGrafter"/>
</dbReference>
<keyword evidence="4" id="KW-0049">Antioxidant</keyword>
<evidence type="ECO:0000256" key="5">
    <source>
        <dbReference type="ARBA" id="ARBA00023002"/>
    </source>
</evidence>
<dbReference type="InterPro" id="IPR013766">
    <property type="entry name" value="Thioredoxin_domain"/>
</dbReference>
<keyword evidence="12" id="KW-0732">Signal</keyword>
<feature type="domain" description="Thioredoxin" evidence="13">
    <location>
        <begin position="40"/>
        <end position="191"/>
    </location>
</feature>
<keyword evidence="3" id="KW-0575">Peroxidase</keyword>
<keyword evidence="7" id="KW-0676">Redox-active center</keyword>
<gene>
    <name evidence="14" type="ORF">A0U91_11090</name>
</gene>
<comment type="catalytic activity">
    <reaction evidence="11">
        <text>a hydroperoxide + [thioredoxin]-dithiol = an alcohol + [thioredoxin]-disulfide + H2O</text>
        <dbReference type="Rhea" id="RHEA:62620"/>
        <dbReference type="Rhea" id="RHEA-COMP:10698"/>
        <dbReference type="Rhea" id="RHEA-COMP:10700"/>
        <dbReference type="ChEBI" id="CHEBI:15377"/>
        <dbReference type="ChEBI" id="CHEBI:29950"/>
        <dbReference type="ChEBI" id="CHEBI:30879"/>
        <dbReference type="ChEBI" id="CHEBI:35924"/>
        <dbReference type="ChEBI" id="CHEBI:50058"/>
        <dbReference type="EC" id="1.11.1.24"/>
    </reaction>
</comment>
<proteinExistence type="inferred from homology"/>
<dbReference type="KEGG" id="aper:A0U91_11090"/>
<comment type="function">
    <text evidence="1">Thiol-specific peroxidase that catalyzes the reduction of hydrogen peroxide and organic hydroperoxides to water and alcohols, respectively. Plays a role in cell protection against oxidative stress by detoxifying peroxides and as sensor of hydrogen peroxide-mediated signaling events.</text>
</comment>
<dbReference type="Proteomes" id="UP000189055">
    <property type="component" value="Chromosome"/>
</dbReference>
<evidence type="ECO:0000256" key="6">
    <source>
        <dbReference type="ARBA" id="ARBA00023157"/>
    </source>
</evidence>
<feature type="chain" id="PRO_5012391804" description="thioredoxin-dependent peroxiredoxin" evidence="12">
    <location>
        <begin position="25"/>
        <end position="202"/>
    </location>
</feature>
<evidence type="ECO:0000256" key="9">
    <source>
        <dbReference type="ARBA" id="ARBA00038489"/>
    </source>
</evidence>
<keyword evidence="6" id="KW-1015">Disulfide bond</keyword>
<evidence type="ECO:0000256" key="4">
    <source>
        <dbReference type="ARBA" id="ARBA00022862"/>
    </source>
</evidence>
<dbReference type="SUPFAM" id="SSF52833">
    <property type="entry name" value="Thioredoxin-like"/>
    <property type="match status" value="1"/>
</dbReference>
<evidence type="ECO:0000256" key="7">
    <source>
        <dbReference type="ARBA" id="ARBA00023284"/>
    </source>
</evidence>
<feature type="signal peptide" evidence="12">
    <location>
        <begin position="1"/>
        <end position="24"/>
    </location>
</feature>
<evidence type="ECO:0000256" key="12">
    <source>
        <dbReference type="SAM" id="SignalP"/>
    </source>
</evidence>
<dbReference type="InterPro" id="IPR050924">
    <property type="entry name" value="Peroxiredoxin_BCP/PrxQ"/>
</dbReference>
<dbReference type="GO" id="GO:0005737">
    <property type="term" value="C:cytoplasm"/>
    <property type="evidence" value="ECO:0007669"/>
    <property type="project" value="TreeGrafter"/>
</dbReference>
<evidence type="ECO:0000256" key="11">
    <source>
        <dbReference type="ARBA" id="ARBA00049091"/>
    </source>
</evidence>